<evidence type="ECO:0000313" key="2">
    <source>
        <dbReference type="EMBL" id="JAE24090.1"/>
    </source>
</evidence>
<dbReference type="EMBL" id="GBRH01173806">
    <property type="protein sequence ID" value="JAE24090.1"/>
    <property type="molecule type" value="Transcribed_RNA"/>
</dbReference>
<reference evidence="2" key="1">
    <citation type="submission" date="2014-09" db="EMBL/GenBank/DDBJ databases">
        <authorList>
            <person name="Magalhaes I.L.F."/>
            <person name="Oliveira U."/>
            <person name="Santos F.R."/>
            <person name="Vidigal T.H.D.A."/>
            <person name="Brescovit A.D."/>
            <person name="Santos A.J."/>
        </authorList>
    </citation>
    <scope>NUCLEOTIDE SEQUENCE</scope>
    <source>
        <tissue evidence="2">Shoot tissue taken approximately 20 cm above the soil surface</tissue>
    </source>
</reference>
<accession>A0A0A9GG97</accession>
<keyword evidence="1" id="KW-0472">Membrane</keyword>
<keyword evidence="1" id="KW-0812">Transmembrane</keyword>
<proteinExistence type="predicted"/>
<name>A0A0A9GG97_ARUDO</name>
<keyword evidence="1" id="KW-1133">Transmembrane helix</keyword>
<dbReference type="AlphaFoldDB" id="A0A0A9GG97"/>
<sequence length="82" mass="10118">MITKLDRWWNNIFLHYYLLDNHDSLNQKGDSAVRHVIWHKNFKKSIIHVIWIQRKRRMRYKSAAKNHVNYVCILCFVTSYLK</sequence>
<evidence type="ECO:0000256" key="1">
    <source>
        <dbReference type="SAM" id="Phobius"/>
    </source>
</evidence>
<protein>
    <submittedName>
        <fullName evidence="2">Uncharacterized protein</fullName>
    </submittedName>
</protein>
<reference evidence="2" key="2">
    <citation type="journal article" date="2015" name="Data Brief">
        <title>Shoot transcriptome of the giant reed, Arundo donax.</title>
        <authorList>
            <person name="Barrero R.A."/>
            <person name="Guerrero F.D."/>
            <person name="Moolhuijzen P."/>
            <person name="Goolsby J.A."/>
            <person name="Tidwell J."/>
            <person name="Bellgard S.E."/>
            <person name="Bellgard M.I."/>
        </authorList>
    </citation>
    <scope>NUCLEOTIDE SEQUENCE</scope>
    <source>
        <tissue evidence="2">Shoot tissue taken approximately 20 cm above the soil surface</tissue>
    </source>
</reference>
<feature type="transmembrane region" description="Helical" evidence="1">
    <location>
        <begin position="63"/>
        <end position="81"/>
    </location>
</feature>
<organism evidence="2">
    <name type="scientific">Arundo donax</name>
    <name type="common">Giant reed</name>
    <name type="synonym">Donax arundinaceus</name>
    <dbReference type="NCBI Taxonomy" id="35708"/>
    <lineage>
        <taxon>Eukaryota</taxon>
        <taxon>Viridiplantae</taxon>
        <taxon>Streptophyta</taxon>
        <taxon>Embryophyta</taxon>
        <taxon>Tracheophyta</taxon>
        <taxon>Spermatophyta</taxon>
        <taxon>Magnoliopsida</taxon>
        <taxon>Liliopsida</taxon>
        <taxon>Poales</taxon>
        <taxon>Poaceae</taxon>
        <taxon>PACMAD clade</taxon>
        <taxon>Arundinoideae</taxon>
        <taxon>Arundineae</taxon>
        <taxon>Arundo</taxon>
    </lineage>
</organism>